<dbReference type="AlphaFoldDB" id="A0A8K0X0X4"/>
<evidence type="ECO:0000313" key="2">
    <source>
        <dbReference type="EMBL" id="KAH7353661.1"/>
    </source>
</evidence>
<gene>
    <name evidence="2" type="ORF">B0T11DRAFT_331584</name>
</gene>
<dbReference type="Proteomes" id="UP000813385">
    <property type="component" value="Unassembled WGS sequence"/>
</dbReference>
<organism evidence="2 3">
    <name type="scientific">Plectosphaerella cucumerina</name>
    <dbReference type="NCBI Taxonomy" id="40658"/>
    <lineage>
        <taxon>Eukaryota</taxon>
        <taxon>Fungi</taxon>
        <taxon>Dikarya</taxon>
        <taxon>Ascomycota</taxon>
        <taxon>Pezizomycotina</taxon>
        <taxon>Sordariomycetes</taxon>
        <taxon>Hypocreomycetidae</taxon>
        <taxon>Glomerellales</taxon>
        <taxon>Plectosphaerellaceae</taxon>
        <taxon>Plectosphaerella</taxon>
    </lineage>
</organism>
<feature type="region of interest" description="Disordered" evidence="1">
    <location>
        <begin position="76"/>
        <end position="98"/>
    </location>
</feature>
<comment type="caution">
    <text evidence="2">The sequence shown here is derived from an EMBL/GenBank/DDBJ whole genome shotgun (WGS) entry which is preliminary data.</text>
</comment>
<dbReference type="OrthoDB" id="4799257at2759"/>
<dbReference type="EMBL" id="JAGPXD010000005">
    <property type="protein sequence ID" value="KAH7353661.1"/>
    <property type="molecule type" value="Genomic_DNA"/>
</dbReference>
<evidence type="ECO:0000256" key="1">
    <source>
        <dbReference type="SAM" id="MobiDB-lite"/>
    </source>
</evidence>
<protein>
    <submittedName>
        <fullName evidence="2">Uncharacterized protein</fullName>
    </submittedName>
</protein>
<accession>A0A8K0X0X4</accession>
<proteinExistence type="predicted"/>
<evidence type="ECO:0000313" key="3">
    <source>
        <dbReference type="Proteomes" id="UP000813385"/>
    </source>
</evidence>
<feature type="compositionally biased region" description="Polar residues" evidence="1">
    <location>
        <begin position="84"/>
        <end position="95"/>
    </location>
</feature>
<reference evidence="2" key="1">
    <citation type="journal article" date="2021" name="Nat. Commun.">
        <title>Genetic determinants of endophytism in the Arabidopsis root mycobiome.</title>
        <authorList>
            <person name="Mesny F."/>
            <person name="Miyauchi S."/>
            <person name="Thiergart T."/>
            <person name="Pickel B."/>
            <person name="Atanasova L."/>
            <person name="Karlsson M."/>
            <person name="Huettel B."/>
            <person name="Barry K.W."/>
            <person name="Haridas S."/>
            <person name="Chen C."/>
            <person name="Bauer D."/>
            <person name="Andreopoulos W."/>
            <person name="Pangilinan J."/>
            <person name="LaButti K."/>
            <person name="Riley R."/>
            <person name="Lipzen A."/>
            <person name="Clum A."/>
            <person name="Drula E."/>
            <person name="Henrissat B."/>
            <person name="Kohler A."/>
            <person name="Grigoriev I.V."/>
            <person name="Martin F.M."/>
            <person name="Hacquard S."/>
        </authorList>
    </citation>
    <scope>NUCLEOTIDE SEQUENCE</scope>
    <source>
        <strain evidence="2">MPI-CAGE-AT-0016</strain>
    </source>
</reference>
<sequence length="252" mass="28486">MDRAHSFACLAMFESGRFNIHPDQLGDVIAFSYERSIFASELLYYDPGSHRHYPGIHYLVGNTGHAGMVFMVPPREPRTRQSRHGASTVTHQEYSGEQEDTFNDTSLHLSFTDWKVPLGWEHTGDIDQEAFLLETLVSVRDGETWVGDIDVLGIERNRPEIISFPCKCEETGGPTMINAVSIRTWDQFLDQPRRTAVLQTKENGMARLAAVPMLLQQGYSSSTIVVKDGRACWKCVGEQDLDPPLTHYRIIL</sequence>
<keyword evidence="3" id="KW-1185">Reference proteome</keyword>
<name>A0A8K0X0X4_9PEZI</name>